<feature type="non-terminal residue" evidence="2">
    <location>
        <position position="1"/>
    </location>
</feature>
<evidence type="ECO:0000259" key="1">
    <source>
        <dbReference type="Pfam" id="PF13154"/>
    </source>
</evidence>
<reference evidence="2 3" key="1">
    <citation type="submission" date="2022-06" db="EMBL/GenBank/DDBJ databases">
        <title>Isolation of gut microbiota from human fecal samples.</title>
        <authorList>
            <person name="Pamer E.G."/>
            <person name="Barat B."/>
            <person name="Waligurski E."/>
            <person name="Medina S."/>
            <person name="Paddock L."/>
            <person name="Mostad J."/>
        </authorList>
    </citation>
    <scope>NUCLEOTIDE SEQUENCE [LARGE SCALE GENOMIC DNA]</scope>
    <source>
        <strain evidence="2 3">SL.3.17</strain>
    </source>
</reference>
<dbReference type="SUPFAM" id="SSF57783">
    <property type="entry name" value="Zinc beta-ribbon"/>
    <property type="match status" value="1"/>
</dbReference>
<gene>
    <name evidence="2" type="ORF">NE619_18130</name>
</gene>
<organism evidence="2 3">
    <name type="scientific">Anaerovorax odorimutans</name>
    <dbReference type="NCBI Taxonomy" id="109327"/>
    <lineage>
        <taxon>Bacteria</taxon>
        <taxon>Bacillati</taxon>
        <taxon>Bacillota</taxon>
        <taxon>Clostridia</taxon>
        <taxon>Peptostreptococcales</taxon>
        <taxon>Anaerovoracaceae</taxon>
        <taxon>Anaerovorax</taxon>
    </lineage>
</organism>
<comment type="caution">
    <text evidence="2">The sequence shown here is derived from an EMBL/GenBank/DDBJ whole genome shotgun (WGS) entry which is preliminary data.</text>
</comment>
<keyword evidence="3" id="KW-1185">Reference proteome</keyword>
<evidence type="ECO:0000313" key="2">
    <source>
        <dbReference type="EMBL" id="MCQ4638648.1"/>
    </source>
</evidence>
<feature type="non-terminal residue" evidence="2">
    <location>
        <position position="245"/>
    </location>
</feature>
<evidence type="ECO:0000313" key="3">
    <source>
        <dbReference type="Proteomes" id="UP001524502"/>
    </source>
</evidence>
<dbReference type="InterPro" id="IPR025054">
    <property type="entry name" value="DUF3991"/>
</dbReference>
<dbReference type="Proteomes" id="UP001524502">
    <property type="component" value="Unassembled WGS sequence"/>
</dbReference>
<proteinExistence type="predicted"/>
<dbReference type="EMBL" id="JANFXK010000076">
    <property type="protein sequence ID" value="MCQ4638648.1"/>
    <property type="molecule type" value="Genomic_DNA"/>
</dbReference>
<sequence>LAYIEPETLAEIKQMDLLTYLRDYEPQELKRVSDRVYTTRTHDSLKISNGKWMWWSRGIGGKSALDYLIKVQGLDFLEAAETILGKSLGQRQKTLPAEKNKEQRLLLPPKNHNANQVTKYLNKRGIDLELVRFCIQSGRLYECKEHHNAVFVGMDAAGVPRYAFMRSTCTDFLGDVNGSDKRYSFCVPAEKESDLVHLFESAIDLLSYGTLRKLYGKDWREQHLLSLAGVYQPAKQIEESKVPVA</sequence>
<accession>A0ABT1RTY0</accession>
<dbReference type="Pfam" id="PF13154">
    <property type="entry name" value="DUF3991"/>
    <property type="match status" value="1"/>
</dbReference>
<name>A0ABT1RTY0_9FIRM</name>
<protein>
    <submittedName>
        <fullName evidence="2">DUF3991 domain-containing protein</fullName>
    </submittedName>
</protein>
<feature type="domain" description="DUF3991" evidence="1">
    <location>
        <begin position="120"/>
        <end position="186"/>
    </location>
</feature>